<keyword evidence="4" id="KW-1185">Reference proteome</keyword>
<dbReference type="AlphaFoldDB" id="M7SZH4"/>
<evidence type="ECO:0000256" key="1">
    <source>
        <dbReference type="ARBA" id="ARBA00009986"/>
    </source>
</evidence>
<dbReference type="OrthoDB" id="310895at2759"/>
<dbReference type="PANTHER" id="PTHR43866:SF3">
    <property type="entry name" value="METHYLMALONATE-SEMIALDEHYDE DEHYDROGENASE [ACYLATING], MITOCHONDRIAL"/>
    <property type="match status" value="1"/>
</dbReference>
<reference evidence="4" key="1">
    <citation type="journal article" date="2013" name="Genome Announc.">
        <title>Draft genome sequence of the grapevine dieback fungus Eutypa lata UCR-EL1.</title>
        <authorList>
            <person name="Blanco-Ulate B."/>
            <person name="Rolshausen P.E."/>
            <person name="Cantu D."/>
        </authorList>
    </citation>
    <scope>NUCLEOTIDE SEQUENCE [LARGE SCALE GENOMIC DNA]</scope>
    <source>
        <strain evidence="4">UCR-EL1</strain>
    </source>
</reference>
<feature type="domain" description="Aldehyde dehydrogenase" evidence="2">
    <location>
        <begin position="68"/>
        <end position="155"/>
    </location>
</feature>
<protein>
    <submittedName>
        <fullName evidence="3">Putative methylmalonate-semialdehyde dehydrogenase protein</fullName>
    </submittedName>
</protein>
<dbReference type="InterPro" id="IPR015590">
    <property type="entry name" value="Aldehyde_DH_dom"/>
</dbReference>
<comment type="similarity">
    <text evidence="1">Belongs to the aldehyde dehydrogenase family.</text>
</comment>
<dbReference type="KEGG" id="ela:UCREL1_10074"/>
<dbReference type="HOGENOM" id="CLU_880079_0_0_1"/>
<name>M7SZH4_EUTLA</name>
<dbReference type="Gene3D" id="3.40.309.10">
    <property type="entry name" value="Aldehyde Dehydrogenase, Chain A, domain 2"/>
    <property type="match status" value="1"/>
</dbReference>
<evidence type="ECO:0000259" key="2">
    <source>
        <dbReference type="Pfam" id="PF00171"/>
    </source>
</evidence>
<dbReference type="Pfam" id="PF00171">
    <property type="entry name" value="Aldedh"/>
    <property type="match status" value="2"/>
</dbReference>
<dbReference type="GO" id="GO:0005739">
    <property type="term" value="C:mitochondrion"/>
    <property type="evidence" value="ECO:0007669"/>
    <property type="project" value="TreeGrafter"/>
</dbReference>
<dbReference type="GO" id="GO:0006574">
    <property type="term" value="P:L-valine catabolic process"/>
    <property type="evidence" value="ECO:0007669"/>
    <property type="project" value="TreeGrafter"/>
</dbReference>
<dbReference type="Proteomes" id="UP000012174">
    <property type="component" value="Unassembled WGS sequence"/>
</dbReference>
<dbReference type="GO" id="GO:0004491">
    <property type="term" value="F:methylmalonate-semialdehyde dehydrogenase (acylating, NAD) activity"/>
    <property type="evidence" value="ECO:0007669"/>
    <property type="project" value="InterPro"/>
</dbReference>
<dbReference type="SUPFAM" id="SSF53720">
    <property type="entry name" value="ALDH-like"/>
    <property type="match status" value="2"/>
</dbReference>
<feature type="domain" description="Aldehyde dehydrogenase" evidence="2">
    <location>
        <begin position="156"/>
        <end position="222"/>
    </location>
</feature>
<dbReference type="GO" id="GO:0006210">
    <property type="term" value="P:thymine catabolic process"/>
    <property type="evidence" value="ECO:0007669"/>
    <property type="project" value="TreeGrafter"/>
</dbReference>
<dbReference type="InterPro" id="IPR016163">
    <property type="entry name" value="Ald_DH_C"/>
</dbReference>
<sequence>MLRAAYTTVTRPWPRIHEKIANPKPTHNFIGNKLTTSSANKWIDVHDPATNNLVIRVPESTDEELKDAQIIFNFVGLIRENWDRLAASITLEQGKTFADARGDVLRGLQVAETACGITTQITGEVLEVAKDMETRSYREPLGVVAAICPFNFPAMPSERDPGAAMILAELGKEAGFPDGVINIIHRMHRAVNFILDEPSIKAISFVGGNAVGEYIYTRGSANGNGVAIFTNSGSKAAWFQKNIEASQVGVNVPIPVPLPMFSFTGNKKSVAGGGLSTFYGKPGINFYTQTKTVTSLWRTEEDLDIQGKSMNMPTQS</sequence>
<gene>
    <name evidence="3" type="ORF">UCREL1_10074</name>
</gene>
<evidence type="ECO:0000313" key="3">
    <source>
        <dbReference type="EMBL" id="EMR62986.1"/>
    </source>
</evidence>
<dbReference type="InterPro" id="IPR016161">
    <property type="entry name" value="Ald_DH/histidinol_DH"/>
</dbReference>
<organism evidence="3 4">
    <name type="scientific">Eutypa lata (strain UCR-EL1)</name>
    <name type="common">Grapevine dieback disease fungus</name>
    <name type="synonym">Eutypa armeniacae</name>
    <dbReference type="NCBI Taxonomy" id="1287681"/>
    <lineage>
        <taxon>Eukaryota</taxon>
        <taxon>Fungi</taxon>
        <taxon>Dikarya</taxon>
        <taxon>Ascomycota</taxon>
        <taxon>Pezizomycotina</taxon>
        <taxon>Sordariomycetes</taxon>
        <taxon>Xylariomycetidae</taxon>
        <taxon>Xylariales</taxon>
        <taxon>Diatrypaceae</taxon>
        <taxon>Eutypa</taxon>
    </lineage>
</organism>
<dbReference type="PANTHER" id="PTHR43866">
    <property type="entry name" value="MALONATE-SEMIALDEHYDE DEHYDROGENASE"/>
    <property type="match status" value="1"/>
</dbReference>
<evidence type="ECO:0000313" key="4">
    <source>
        <dbReference type="Proteomes" id="UP000012174"/>
    </source>
</evidence>
<dbReference type="Gene3D" id="3.40.605.10">
    <property type="entry name" value="Aldehyde Dehydrogenase, Chain A, domain 1"/>
    <property type="match status" value="3"/>
</dbReference>
<dbReference type="STRING" id="1287681.M7SZH4"/>
<dbReference type="InterPro" id="IPR010061">
    <property type="entry name" value="MeMal-semiAld_DH"/>
</dbReference>
<accession>M7SZH4</accession>
<dbReference type="EMBL" id="KB707327">
    <property type="protein sequence ID" value="EMR62986.1"/>
    <property type="molecule type" value="Genomic_DNA"/>
</dbReference>
<dbReference type="eggNOG" id="KOG2449">
    <property type="taxonomic scope" value="Eukaryota"/>
</dbReference>
<dbReference type="InterPro" id="IPR016162">
    <property type="entry name" value="Ald_DH_N"/>
</dbReference>
<proteinExistence type="inferred from homology"/>